<evidence type="ECO:0000256" key="2">
    <source>
        <dbReference type="ARBA" id="ARBA00022692"/>
    </source>
</evidence>
<evidence type="ECO:0000256" key="1">
    <source>
        <dbReference type="ARBA" id="ARBA00004141"/>
    </source>
</evidence>
<feature type="transmembrane region" description="Helical" evidence="5">
    <location>
        <begin position="41"/>
        <end position="65"/>
    </location>
</feature>
<dbReference type="GO" id="GO:0016020">
    <property type="term" value="C:membrane"/>
    <property type="evidence" value="ECO:0007669"/>
    <property type="project" value="UniProtKB-SubCell"/>
</dbReference>
<dbReference type="GO" id="GO:2001234">
    <property type="term" value="P:negative regulation of apoptotic signaling pathway"/>
    <property type="evidence" value="ECO:0007669"/>
    <property type="project" value="TreeGrafter"/>
</dbReference>
<name>A0A0D8XVJ8_DICVI</name>
<keyword evidence="3 5" id="KW-1133">Transmembrane helix</keyword>
<keyword evidence="4 5" id="KW-0472">Membrane</keyword>
<dbReference type="Pfam" id="PF01027">
    <property type="entry name" value="Bax1-I"/>
    <property type="match status" value="1"/>
</dbReference>
<keyword evidence="2 5" id="KW-0812">Transmembrane</keyword>
<feature type="transmembrane region" description="Helical" evidence="5">
    <location>
        <begin position="71"/>
        <end position="94"/>
    </location>
</feature>
<accession>A0A0D8XVJ8</accession>
<comment type="subcellular location">
    <subcellularLocation>
        <location evidence="1">Membrane</location>
        <topology evidence="1">Multi-pass membrane protein</topology>
    </subcellularLocation>
</comment>
<feature type="transmembrane region" description="Helical" evidence="5">
    <location>
        <begin position="106"/>
        <end position="128"/>
    </location>
</feature>
<evidence type="ECO:0000313" key="6">
    <source>
        <dbReference type="EMBL" id="KJH48668.1"/>
    </source>
</evidence>
<protein>
    <submittedName>
        <fullName evidence="6">Uncharacterized protein</fullName>
    </submittedName>
</protein>
<sequence>MVLCSFVPPVTILLSLGTTSITCMTIILFASITKFDITRYLFIICIAGLVVTIFGIGVLITSFFVHLKILHIVYSALACLLFMIYLAVDIQMIMGGRRFEISPEEYIFAAVLLFTDIFHIFLTILSLFNANN</sequence>
<dbReference type="Proteomes" id="UP000053766">
    <property type="component" value="Unassembled WGS sequence"/>
</dbReference>
<evidence type="ECO:0000256" key="3">
    <source>
        <dbReference type="ARBA" id="ARBA00022989"/>
    </source>
</evidence>
<dbReference type="STRING" id="29172.A0A0D8XVJ8"/>
<reference evidence="6 7" key="1">
    <citation type="submission" date="2013-11" db="EMBL/GenBank/DDBJ databases">
        <title>Draft genome of the bovine lungworm Dictyocaulus viviparus.</title>
        <authorList>
            <person name="Mitreva M."/>
        </authorList>
    </citation>
    <scope>NUCLEOTIDE SEQUENCE [LARGE SCALE GENOMIC DNA]</scope>
    <source>
        <strain evidence="6 7">HannoverDv2000</strain>
    </source>
</reference>
<proteinExistence type="inferred from homology"/>
<dbReference type="GO" id="GO:0005794">
    <property type="term" value="C:Golgi apparatus"/>
    <property type="evidence" value="ECO:0007669"/>
    <property type="project" value="TreeGrafter"/>
</dbReference>
<evidence type="ECO:0000256" key="4">
    <source>
        <dbReference type="ARBA" id="ARBA00023136"/>
    </source>
</evidence>
<feature type="transmembrane region" description="Helical" evidence="5">
    <location>
        <begin position="6"/>
        <end position="29"/>
    </location>
</feature>
<dbReference type="PANTHER" id="PTHR23291">
    <property type="entry name" value="BAX INHIBITOR-RELATED"/>
    <property type="match status" value="1"/>
</dbReference>
<gene>
    <name evidence="6" type="ORF">DICVIV_05227</name>
</gene>
<comment type="similarity">
    <text evidence="5">Belongs to the BI1 family.</text>
</comment>
<dbReference type="GO" id="GO:0005783">
    <property type="term" value="C:endoplasmic reticulum"/>
    <property type="evidence" value="ECO:0007669"/>
    <property type="project" value="TreeGrafter"/>
</dbReference>
<dbReference type="InterPro" id="IPR006214">
    <property type="entry name" value="Bax_inhibitor_1-related"/>
</dbReference>
<organism evidence="6 7">
    <name type="scientific">Dictyocaulus viviparus</name>
    <name type="common">Bovine lungworm</name>
    <dbReference type="NCBI Taxonomy" id="29172"/>
    <lineage>
        <taxon>Eukaryota</taxon>
        <taxon>Metazoa</taxon>
        <taxon>Ecdysozoa</taxon>
        <taxon>Nematoda</taxon>
        <taxon>Chromadorea</taxon>
        <taxon>Rhabditida</taxon>
        <taxon>Rhabditina</taxon>
        <taxon>Rhabditomorpha</taxon>
        <taxon>Strongyloidea</taxon>
        <taxon>Metastrongylidae</taxon>
        <taxon>Dictyocaulus</taxon>
    </lineage>
</organism>
<dbReference type="AlphaFoldDB" id="A0A0D8XVJ8"/>
<evidence type="ECO:0000313" key="7">
    <source>
        <dbReference type="Proteomes" id="UP000053766"/>
    </source>
</evidence>
<dbReference type="PANTHER" id="PTHR23291:SF127">
    <property type="entry name" value="PROTEIN LIFEGUARD 1-LIKE"/>
    <property type="match status" value="1"/>
</dbReference>
<comment type="caution">
    <text evidence="5">Lacks conserved residue(s) required for the propagation of feature annotation.</text>
</comment>
<keyword evidence="7" id="KW-1185">Reference proteome</keyword>
<reference evidence="7" key="2">
    <citation type="journal article" date="2016" name="Sci. Rep.">
        <title>Dictyocaulus viviparus genome, variome and transcriptome elucidate lungworm biology and support future intervention.</title>
        <authorList>
            <person name="McNulty S.N."/>
            <person name="Strube C."/>
            <person name="Rosa B.A."/>
            <person name="Martin J.C."/>
            <person name="Tyagi R."/>
            <person name="Choi Y.J."/>
            <person name="Wang Q."/>
            <person name="Hallsworth Pepin K."/>
            <person name="Zhang X."/>
            <person name="Ozersky P."/>
            <person name="Wilson R.K."/>
            <person name="Sternberg P.W."/>
            <person name="Gasser R.B."/>
            <person name="Mitreva M."/>
        </authorList>
    </citation>
    <scope>NUCLEOTIDE SEQUENCE [LARGE SCALE GENOMIC DNA]</scope>
    <source>
        <strain evidence="7">HannoverDv2000</strain>
    </source>
</reference>
<dbReference type="EMBL" id="KN716260">
    <property type="protein sequence ID" value="KJH48668.1"/>
    <property type="molecule type" value="Genomic_DNA"/>
</dbReference>
<evidence type="ECO:0000256" key="5">
    <source>
        <dbReference type="RuleBase" id="RU004379"/>
    </source>
</evidence>
<dbReference type="OrthoDB" id="7933078at2759"/>